<dbReference type="EMBL" id="JARKIF010000012">
    <property type="protein sequence ID" value="KAJ7626052.1"/>
    <property type="molecule type" value="Genomic_DNA"/>
</dbReference>
<proteinExistence type="predicted"/>
<evidence type="ECO:0000256" key="1">
    <source>
        <dbReference type="SAM" id="MobiDB-lite"/>
    </source>
</evidence>
<dbReference type="Proteomes" id="UP001221142">
    <property type="component" value="Unassembled WGS sequence"/>
</dbReference>
<organism evidence="2 3">
    <name type="scientific">Roridomyces roridus</name>
    <dbReference type="NCBI Taxonomy" id="1738132"/>
    <lineage>
        <taxon>Eukaryota</taxon>
        <taxon>Fungi</taxon>
        <taxon>Dikarya</taxon>
        <taxon>Basidiomycota</taxon>
        <taxon>Agaricomycotina</taxon>
        <taxon>Agaricomycetes</taxon>
        <taxon>Agaricomycetidae</taxon>
        <taxon>Agaricales</taxon>
        <taxon>Marasmiineae</taxon>
        <taxon>Mycenaceae</taxon>
        <taxon>Roridomyces</taxon>
    </lineage>
</organism>
<dbReference type="PANTHER" id="PTHR33099:SF7">
    <property type="entry name" value="MYND-TYPE DOMAIN-CONTAINING PROTEIN"/>
    <property type="match status" value="1"/>
</dbReference>
<protein>
    <submittedName>
        <fullName evidence="2">Uncharacterized protein</fullName>
    </submittedName>
</protein>
<name>A0AAD7FL58_9AGAR</name>
<keyword evidence="3" id="KW-1185">Reference proteome</keyword>
<sequence length="493" mass="53532">MYSSQTPLYTAPRPITPNPRPIVTDGSRSPNLSFQVEHVSRPPSAMGNLPQPPEPSYDPEFLYRENVSKLIAAKTRPFSVSGRIPFDPSHLILFFRSKTGITHSLDFPVDIDYNSPPALDVLIATCKRHSTPGLDSHLYESFYYPSNLPLTPSLEIAYHPILAAIRNTLFPTLPTGHHLTVRRDTLDIIIKGGSMAPQPRSLRADGRIATLSIGLPVRFRGGALVIRDTAGNIERLETAAPTNDLEWTAFLGECEYEVEPVTQGARVALSYAVFARSFAAAPELVMPSEGVLAPLVSPSQPFLDLLPPVLQMSRGRKLGFLLSHDYDADPSALVAESLVPLLKGGDSLLYHALKVYKLKPVLHWTAGGYVWPLDRTVELFDPEPLNVRGSPQVSAMRGAFGGPHSPHSPHPSYANPAMGMGMGMPMPITSPGDALRARVEASGAIPLADADVSLLSDWRAPEGAPVGKARVYFVENGGLERLVVNVLLVVFVV</sequence>
<dbReference type="PANTHER" id="PTHR33099">
    <property type="entry name" value="FE2OG DIOXYGENASE DOMAIN-CONTAINING PROTEIN"/>
    <property type="match status" value="1"/>
</dbReference>
<comment type="caution">
    <text evidence="2">The sequence shown here is derived from an EMBL/GenBank/DDBJ whole genome shotgun (WGS) entry which is preliminary data.</text>
</comment>
<accession>A0AAD7FL58</accession>
<evidence type="ECO:0000313" key="3">
    <source>
        <dbReference type="Proteomes" id="UP001221142"/>
    </source>
</evidence>
<evidence type="ECO:0000313" key="2">
    <source>
        <dbReference type="EMBL" id="KAJ7626052.1"/>
    </source>
</evidence>
<gene>
    <name evidence="2" type="ORF">FB45DRAFT_922827</name>
</gene>
<feature type="region of interest" description="Disordered" evidence="1">
    <location>
        <begin position="1"/>
        <end position="31"/>
    </location>
</feature>
<reference evidence="2" key="1">
    <citation type="submission" date="2023-03" db="EMBL/GenBank/DDBJ databases">
        <title>Massive genome expansion in bonnet fungi (Mycena s.s.) driven by repeated elements and novel gene families across ecological guilds.</title>
        <authorList>
            <consortium name="Lawrence Berkeley National Laboratory"/>
            <person name="Harder C.B."/>
            <person name="Miyauchi S."/>
            <person name="Viragh M."/>
            <person name="Kuo A."/>
            <person name="Thoen E."/>
            <person name="Andreopoulos B."/>
            <person name="Lu D."/>
            <person name="Skrede I."/>
            <person name="Drula E."/>
            <person name="Henrissat B."/>
            <person name="Morin E."/>
            <person name="Kohler A."/>
            <person name="Barry K."/>
            <person name="LaButti K."/>
            <person name="Morin E."/>
            <person name="Salamov A."/>
            <person name="Lipzen A."/>
            <person name="Mereny Z."/>
            <person name="Hegedus B."/>
            <person name="Baldrian P."/>
            <person name="Stursova M."/>
            <person name="Weitz H."/>
            <person name="Taylor A."/>
            <person name="Grigoriev I.V."/>
            <person name="Nagy L.G."/>
            <person name="Martin F."/>
            <person name="Kauserud H."/>
        </authorList>
    </citation>
    <scope>NUCLEOTIDE SEQUENCE</scope>
    <source>
        <strain evidence="2">9284</strain>
    </source>
</reference>
<dbReference type="AlphaFoldDB" id="A0AAD7FL58"/>